<dbReference type="Proteomes" id="UP000076794">
    <property type="component" value="Chromosome"/>
</dbReference>
<feature type="transmembrane region" description="Helical" evidence="1">
    <location>
        <begin position="462"/>
        <end position="480"/>
    </location>
</feature>
<keyword evidence="3" id="KW-0378">Hydrolase</keyword>
<feature type="transmembrane region" description="Helical" evidence="1">
    <location>
        <begin position="501"/>
        <end position="526"/>
    </location>
</feature>
<keyword evidence="1" id="KW-0812">Transmembrane</keyword>
<dbReference type="InterPro" id="IPR053145">
    <property type="entry name" value="AB_hydrolase_Est10"/>
</dbReference>
<evidence type="ECO:0000256" key="2">
    <source>
        <dbReference type="SAM" id="SignalP"/>
    </source>
</evidence>
<accession>A0A168EBG2</accession>
<keyword evidence="1" id="KW-0472">Membrane</keyword>
<dbReference type="PANTHER" id="PTHR43265">
    <property type="entry name" value="ESTERASE ESTD"/>
    <property type="match status" value="1"/>
</dbReference>
<keyword evidence="2" id="KW-0732">Signal</keyword>
<dbReference type="EMBL" id="CP014209">
    <property type="protein sequence ID" value="ANC29837.1"/>
    <property type="molecule type" value="Genomic_DNA"/>
</dbReference>
<dbReference type="AlphaFoldDB" id="A0A168EBG2"/>
<proteinExistence type="predicted"/>
<protein>
    <submittedName>
        <fullName evidence="3">Alpha/beta hydrolase family protein</fullName>
    </submittedName>
</protein>
<evidence type="ECO:0000313" key="4">
    <source>
        <dbReference type="Proteomes" id="UP000076794"/>
    </source>
</evidence>
<dbReference type="Gene3D" id="3.40.50.1820">
    <property type="entry name" value="alpha/beta hydrolase"/>
    <property type="match status" value="1"/>
</dbReference>
<sequence length="531" mass="55224">MLRTFATSVALLVGLAVVGSVAGPQWDPRPVSDHLVPATADTTVQVSADGRAVPDVGAVGDHAVRTTRVTIALDGATVDGVLRRPLDSDGDVLADRPGVVFVHGAGTGSSAEAFVDTADLLASAGVVTLVPDKRLDTYSTRERDYEHMALDYQRSVDLLRTVEGVDPGRVGVYGESEGTWIAPVMQVDDPAIAFTVLVSAPIVPPREQAAYAVDSYLRNTQVPDQLFRAIPRAVGMQFPGGGFGYADFDVRPWLERQSAPVLVVYGTADPSMPVEQGARIVLSDTAVSPEPAPVTVRYYGGANHGIRLAPADHPGNDPEHPSPLHPDFPRDLAAWVQGLPATGTAEPTVAGATPDQLYLAAPVPRPGWWGNGDVVVVAVVGGAALVLGGLTLLGAVSGWRALGRRRDRPAPAPAAPGIAAPLGVLGLASVATTVVLAVYLMLVARLALDYEKNALVVQGGWVTVRVLGLVAVVAGSVLLLRAARVRAERRAGRDSAVARGGVAHVGVWAVGLGSASLLVTLAYWGVFQLGI</sequence>
<feature type="chain" id="PRO_5007896425" evidence="2">
    <location>
        <begin position="23"/>
        <end position="531"/>
    </location>
</feature>
<dbReference type="STRING" id="1300344.I598_0246"/>
<feature type="signal peptide" evidence="2">
    <location>
        <begin position="1"/>
        <end position="22"/>
    </location>
</feature>
<feature type="transmembrane region" description="Helical" evidence="1">
    <location>
        <begin position="417"/>
        <end position="442"/>
    </location>
</feature>
<organism evidence="3 4">
    <name type="scientific">Isoptericola dokdonensis DS-3</name>
    <dbReference type="NCBI Taxonomy" id="1300344"/>
    <lineage>
        <taxon>Bacteria</taxon>
        <taxon>Bacillati</taxon>
        <taxon>Actinomycetota</taxon>
        <taxon>Actinomycetes</taxon>
        <taxon>Micrococcales</taxon>
        <taxon>Promicromonosporaceae</taxon>
        <taxon>Isoptericola</taxon>
    </lineage>
</organism>
<dbReference type="PATRIC" id="fig|1300344.3.peg.245"/>
<dbReference type="InterPro" id="IPR029058">
    <property type="entry name" value="AB_hydrolase_fold"/>
</dbReference>
<keyword evidence="1" id="KW-1133">Transmembrane helix</keyword>
<dbReference type="KEGG" id="ido:I598_0246"/>
<reference evidence="3 4" key="1">
    <citation type="submission" date="2016-01" db="EMBL/GenBank/DDBJ databases">
        <title>Complete genome sequence of a soil Actinobacterium, Isoptericola dokdonensis DS-3.</title>
        <authorList>
            <person name="Kwon S.-K."/>
            <person name="Kim J.F."/>
        </authorList>
    </citation>
    <scope>NUCLEOTIDE SEQUENCE [LARGE SCALE GENOMIC DNA]</scope>
    <source>
        <strain evidence="3 4">DS-3</strain>
    </source>
</reference>
<keyword evidence="4" id="KW-1185">Reference proteome</keyword>
<evidence type="ECO:0000313" key="3">
    <source>
        <dbReference type="EMBL" id="ANC29837.1"/>
    </source>
</evidence>
<name>A0A168EBG2_9MICO</name>
<dbReference type="GO" id="GO:0052689">
    <property type="term" value="F:carboxylic ester hydrolase activity"/>
    <property type="evidence" value="ECO:0007669"/>
    <property type="project" value="TreeGrafter"/>
</dbReference>
<dbReference type="PANTHER" id="PTHR43265:SF1">
    <property type="entry name" value="ESTERASE ESTD"/>
    <property type="match status" value="1"/>
</dbReference>
<evidence type="ECO:0000256" key="1">
    <source>
        <dbReference type="SAM" id="Phobius"/>
    </source>
</evidence>
<dbReference type="SUPFAM" id="SSF53474">
    <property type="entry name" value="alpha/beta-Hydrolases"/>
    <property type="match status" value="1"/>
</dbReference>
<feature type="transmembrane region" description="Helical" evidence="1">
    <location>
        <begin position="374"/>
        <end position="396"/>
    </location>
</feature>
<gene>
    <name evidence="3" type="ORF">I598_0246</name>
</gene>